<evidence type="ECO:0000256" key="3">
    <source>
        <dbReference type="ARBA" id="ARBA00005184"/>
    </source>
</evidence>
<dbReference type="FunFam" id="1.20.140.40:FF:000004">
    <property type="entry name" value="Pectinesterase"/>
    <property type="match status" value="1"/>
</dbReference>
<keyword evidence="8 16" id="KW-0732">Signal</keyword>
<keyword evidence="7" id="KW-0964">Secreted</keyword>
<dbReference type="AlphaFoldDB" id="A0AAV6HQ73"/>
<dbReference type="PANTHER" id="PTHR31707">
    <property type="entry name" value="PECTINESTERASE"/>
    <property type="match status" value="1"/>
</dbReference>
<dbReference type="SUPFAM" id="SSF101148">
    <property type="entry name" value="Plant invertase/pectin methylesterase inhibitor"/>
    <property type="match status" value="1"/>
</dbReference>
<evidence type="ECO:0000256" key="13">
    <source>
        <dbReference type="ARBA" id="ARBA00023316"/>
    </source>
</evidence>
<feature type="domain" description="Pectinesterase inhibitor" evidence="17">
    <location>
        <begin position="45"/>
        <end position="203"/>
    </location>
</feature>
<keyword evidence="13" id="KW-0961">Cell wall biogenesis/degradation</keyword>
<evidence type="ECO:0000256" key="11">
    <source>
        <dbReference type="ARBA" id="ARBA00023157"/>
    </source>
</evidence>
<name>A0AAV6HQ73_9ERIC</name>
<comment type="catalytic activity">
    <reaction evidence="14">
        <text>[(1-&gt;4)-alpha-D-galacturonosyl methyl ester](n) + n H2O = [(1-&gt;4)-alpha-D-galacturonosyl](n) + n methanol + n H(+)</text>
        <dbReference type="Rhea" id="RHEA:22380"/>
        <dbReference type="Rhea" id="RHEA-COMP:14570"/>
        <dbReference type="Rhea" id="RHEA-COMP:14573"/>
        <dbReference type="ChEBI" id="CHEBI:15377"/>
        <dbReference type="ChEBI" id="CHEBI:15378"/>
        <dbReference type="ChEBI" id="CHEBI:17790"/>
        <dbReference type="ChEBI" id="CHEBI:140522"/>
        <dbReference type="ChEBI" id="CHEBI:140523"/>
        <dbReference type="EC" id="3.1.1.11"/>
    </reaction>
</comment>
<evidence type="ECO:0000256" key="9">
    <source>
        <dbReference type="ARBA" id="ARBA00022801"/>
    </source>
</evidence>
<keyword evidence="11" id="KW-1015">Disulfide bond</keyword>
<dbReference type="GO" id="GO:0030599">
    <property type="term" value="F:pectinesterase activity"/>
    <property type="evidence" value="ECO:0007669"/>
    <property type="project" value="UniProtKB-EC"/>
</dbReference>
<keyword evidence="19" id="KW-1185">Reference proteome</keyword>
<comment type="pathway">
    <text evidence="3">Glycan metabolism; pectin degradation; 2-dehydro-3-deoxy-D-gluconate from pectin: step 1/5.</text>
</comment>
<dbReference type="Pfam" id="PF04043">
    <property type="entry name" value="PMEI"/>
    <property type="match status" value="1"/>
</dbReference>
<gene>
    <name evidence="18" type="ORF">RHGRI_035566</name>
</gene>
<protein>
    <recommendedName>
        <fullName evidence="6">pectinesterase</fullName>
        <ecNumber evidence="6">3.1.1.11</ecNumber>
    </recommendedName>
</protein>
<evidence type="ECO:0000256" key="8">
    <source>
        <dbReference type="ARBA" id="ARBA00022729"/>
    </source>
</evidence>
<reference evidence="18 19" key="1">
    <citation type="submission" date="2020-08" db="EMBL/GenBank/DDBJ databases">
        <title>Plant Genome Project.</title>
        <authorList>
            <person name="Zhang R.-G."/>
        </authorList>
    </citation>
    <scope>NUCLEOTIDE SEQUENCE [LARGE SCALE GENOMIC DNA]</scope>
    <source>
        <strain evidence="18">WSP0</strain>
        <tissue evidence="18">Leaf</tissue>
    </source>
</reference>
<evidence type="ECO:0000256" key="6">
    <source>
        <dbReference type="ARBA" id="ARBA00013229"/>
    </source>
</evidence>
<dbReference type="InterPro" id="IPR011050">
    <property type="entry name" value="Pectin_lyase_fold/virulence"/>
</dbReference>
<dbReference type="Gene3D" id="1.20.140.40">
    <property type="entry name" value="Invertase/pectin methylesterase inhibitor family protein"/>
    <property type="match status" value="1"/>
</dbReference>
<keyword evidence="9" id="KW-0378">Hydrolase</keyword>
<comment type="subcellular location">
    <subcellularLocation>
        <location evidence="1">Cell envelope</location>
    </subcellularLocation>
    <subcellularLocation>
        <location evidence="2">Secreted</location>
    </subcellularLocation>
</comment>
<proteinExistence type="inferred from homology"/>
<dbReference type="SMART" id="SM00856">
    <property type="entry name" value="PMEI"/>
    <property type="match status" value="1"/>
</dbReference>
<evidence type="ECO:0000256" key="7">
    <source>
        <dbReference type="ARBA" id="ARBA00022525"/>
    </source>
</evidence>
<evidence type="ECO:0000259" key="17">
    <source>
        <dbReference type="SMART" id="SM00856"/>
    </source>
</evidence>
<evidence type="ECO:0000256" key="1">
    <source>
        <dbReference type="ARBA" id="ARBA00004196"/>
    </source>
</evidence>
<feature type="chain" id="PRO_5043361057" description="pectinesterase" evidence="16">
    <location>
        <begin position="31"/>
        <end position="360"/>
    </location>
</feature>
<evidence type="ECO:0000256" key="2">
    <source>
        <dbReference type="ARBA" id="ARBA00004613"/>
    </source>
</evidence>
<evidence type="ECO:0000256" key="15">
    <source>
        <dbReference type="ARBA" id="ARBA00057335"/>
    </source>
</evidence>
<evidence type="ECO:0000256" key="5">
    <source>
        <dbReference type="ARBA" id="ARBA00007786"/>
    </source>
</evidence>
<comment type="similarity">
    <text evidence="4">In the N-terminal section; belongs to the PMEI family.</text>
</comment>
<evidence type="ECO:0000256" key="4">
    <source>
        <dbReference type="ARBA" id="ARBA00006027"/>
    </source>
</evidence>
<dbReference type="GO" id="GO:0042545">
    <property type="term" value="P:cell wall modification"/>
    <property type="evidence" value="ECO:0007669"/>
    <property type="project" value="InterPro"/>
</dbReference>
<dbReference type="EC" id="3.1.1.11" evidence="6"/>
<organism evidence="18 19">
    <name type="scientific">Rhododendron griersonianum</name>
    <dbReference type="NCBI Taxonomy" id="479676"/>
    <lineage>
        <taxon>Eukaryota</taxon>
        <taxon>Viridiplantae</taxon>
        <taxon>Streptophyta</taxon>
        <taxon>Embryophyta</taxon>
        <taxon>Tracheophyta</taxon>
        <taxon>Spermatophyta</taxon>
        <taxon>Magnoliopsida</taxon>
        <taxon>eudicotyledons</taxon>
        <taxon>Gunneridae</taxon>
        <taxon>Pentapetalae</taxon>
        <taxon>asterids</taxon>
        <taxon>Ericales</taxon>
        <taxon>Ericaceae</taxon>
        <taxon>Ericoideae</taxon>
        <taxon>Rhodoreae</taxon>
        <taxon>Rhododendron</taxon>
    </lineage>
</organism>
<evidence type="ECO:0000256" key="16">
    <source>
        <dbReference type="SAM" id="SignalP"/>
    </source>
</evidence>
<evidence type="ECO:0000256" key="12">
    <source>
        <dbReference type="ARBA" id="ARBA00023180"/>
    </source>
</evidence>
<evidence type="ECO:0000313" key="19">
    <source>
        <dbReference type="Proteomes" id="UP000823749"/>
    </source>
</evidence>
<accession>A0AAV6HQ73</accession>
<evidence type="ECO:0000256" key="14">
    <source>
        <dbReference type="ARBA" id="ARBA00047928"/>
    </source>
</evidence>
<evidence type="ECO:0000256" key="10">
    <source>
        <dbReference type="ARBA" id="ARBA00023085"/>
    </source>
</evidence>
<dbReference type="Gene3D" id="2.160.20.10">
    <property type="entry name" value="Single-stranded right-handed beta-helix, Pectin lyase-like"/>
    <property type="match status" value="1"/>
</dbReference>
<dbReference type="CDD" id="cd15798">
    <property type="entry name" value="PMEI-like_3"/>
    <property type="match status" value="1"/>
</dbReference>
<dbReference type="EMBL" id="JACTNZ010000013">
    <property type="protein sequence ID" value="KAG5514207.1"/>
    <property type="molecule type" value="Genomic_DNA"/>
</dbReference>
<dbReference type="InterPro" id="IPR006501">
    <property type="entry name" value="Pectinesterase_inhib_dom"/>
</dbReference>
<comment type="function">
    <text evidence="15">Acts in the modification of cell walls via demethylesterification of cell wall pectin.</text>
</comment>
<feature type="signal peptide" evidence="16">
    <location>
        <begin position="1"/>
        <end position="30"/>
    </location>
</feature>
<dbReference type="GO" id="GO:0005576">
    <property type="term" value="C:extracellular region"/>
    <property type="evidence" value="ECO:0007669"/>
    <property type="project" value="UniProtKB-SubCell"/>
</dbReference>
<dbReference type="Proteomes" id="UP000823749">
    <property type="component" value="Chromosome 13"/>
</dbReference>
<dbReference type="InterPro" id="IPR000070">
    <property type="entry name" value="Pectinesterase_cat"/>
</dbReference>
<dbReference type="InterPro" id="IPR012334">
    <property type="entry name" value="Pectin_lyas_fold"/>
</dbReference>
<dbReference type="Pfam" id="PF01095">
    <property type="entry name" value="Pectinesterase"/>
    <property type="match status" value="1"/>
</dbReference>
<dbReference type="SUPFAM" id="SSF51126">
    <property type="entry name" value="Pectin lyase-like"/>
    <property type="match status" value="1"/>
</dbReference>
<keyword evidence="12" id="KW-0325">Glycoprotein</keyword>
<keyword evidence="10" id="KW-0063">Aspartyl esterase</keyword>
<evidence type="ECO:0000313" key="18">
    <source>
        <dbReference type="EMBL" id="KAG5514207.1"/>
    </source>
</evidence>
<comment type="caution">
    <text evidence="18">The sequence shown here is derived from an EMBL/GenBank/DDBJ whole genome shotgun (WGS) entry which is preliminary data.</text>
</comment>
<dbReference type="GO" id="GO:0004857">
    <property type="term" value="F:enzyme inhibitor activity"/>
    <property type="evidence" value="ECO:0007669"/>
    <property type="project" value="InterPro"/>
</dbReference>
<comment type="similarity">
    <text evidence="5">In the C-terminal section; belongs to the pectinesterase family.</text>
</comment>
<dbReference type="InterPro" id="IPR035513">
    <property type="entry name" value="Invertase/methylesterase_inhib"/>
</dbReference>
<sequence>MAYNLFFSEFSPFTLSLLLLFCFSPSLSSADVVLPPSPSSSPSPSPSTPVSTGTICSYTLDPSFCRSQLPKNNSANLYDYGRLSFRKSLSSANTFLKLILRYLKHPSSLTPSAIAALTDCKYLASRNLDFLSTSFQTVSNTSCGPLDVLTADYVQTLLSGILTNTQTCLDGLQATASAWTTVGEGIYAPLANNTKLFSMSLALFTKGWVPKHENRTVKPVHKKHLPPRNGTYPFKMSSHHKAIFESISGRKLLQTSSDDGQVLVNNMVTVSQDGTQNFVTVSDAVAAAPKKTNGSTGYFLIYVTAGVYYEYVTIPEKTMYVMMIGDGINQTVITGNHSVADGWTTYNSATFSEYKYFSML</sequence>